<dbReference type="Gene3D" id="1.20.58.2010">
    <property type="entry name" value="PRONE domain, subdomain 1"/>
    <property type="match status" value="1"/>
</dbReference>
<dbReference type="Gene3D" id="1.20.58.1310">
    <property type="entry name" value="PRONE domain, subdomain 2"/>
    <property type="match status" value="1"/>
</dbReference>
<dbReference type="InterPro" id="IPR038937">
    <property type="entry name" value="RopGEF"/>
</dbReference>
<dbReference type="PANTHER" id="PTHR33101">
    <property type="entry name" value="ROP GUANINE NUCLEOTIDE EXCHANGE FACTOR 1"/>
    <property type="match status" value="1"/>
</dbReference>
<organism evidence="5 6">
    <name type="scientific">Rubus argutus</name>
    <name type="common">Southern blackberry</name>
    <dbReference type="NCBI Taxonomy" id="59490"/>
    <lineage>
        <taxon>Eukaryota</taxon>
        <taxon>Viridiplantae</taxon>
        <taxon>Streptophyta</taxon>
        <taxon>Embryophyta</taxon>
        <taxon>Tracheophyta</taxon>
        <taxon>Spermatophyta</taxon>
        <taxon>Magnoliopsida</taxon>
        <taxon>eudicotyledons</taxon>
        <taxon>Gunneridae</taxon>
        <taxon>Pentapetalae</taxon>
        <taxon>rosids</taxon>
        <taxon>fabids</taxon>
        <taxon>Rosales</taxon>
        <taxon>Rosaceae</taxon>
        <taxon>Rosoideae</taxon>
        <taxon>Rosoideae incertae sedis</taxon>
        <taxon>Rubus</taxon>
    </lineage>
</organism>
<sequence length="524" mass="59724">MVRAFASQKTMQKTKSFQLKRMFEFQAGRHLQGLIFDHDVHEEEQLLSPAAAEPHLEIEHQTRSIEATEKTPSPKCKGHSDMELMKERFSKLLLGEDMSGGGKGVSSALALSNAITNLAASVFGEQRKLEPMSPDRKARWVKEIGWLLSVTDHIVEFVPSQQNGTNMEIMMTQQRKDLHMNIPALRKLDAMVLSHLESFANPSEFWYVKRDAQDNEKGSNPQRNDEKWWLPTVKVPSEGLSDECRKWLQFQKDSVNQVLKAAMAINAQVLSEMEVPDNYIESLPKNGRASLGDTIYKSITVDYFDPLEFLSGMDLSTEHKVLDLKDRIEASIVIWKRKMNHKDGKSSWSSVVSFEKRELFEERVETILLLIKQNFPGIPQSALDISKIQYNKDVGYAILESYSRVIESLAFNVMSMIEDVLFADKKTRKEKSNRRLSVDSYASGEDPERLSCTGTPTSKTLLEFMGWNGDLDETNVDKNNKESYCKEESDKIMNKPPPAVSTKRFSYLEKLEKLSGLRSPTARH</sequence>
<dbReference type="FunFam" id="1.20.58.2010:FF:000001">
    <property type="entry name" value="Rop guanine nucleotide exchange factor 14"/>
    <property type="match status" value="1"/>
</dbReference>
<reference evidence="5 6" key="1">
    <citation type="journal article" date="2023" name="G3 (Bethesda)">
        <title>A chromosome-length genome assembly and annotation of blackberry (Rubus argutus, cv. 'Hillquist').</title>
        <authorList>
            <person name="Bruna T."/>
            <person name="Aryal R."/>
            <person name="Dudchenko O."/>
            <person name="Sargent D.J."/>
            <person name="Mead D."/>
            <person name="Buti M."/>
            <person name="Cavallini A."/>
            <person name="Hytonen T."/>
            <person name="Andres J."/>
            <person name="Pham M."/>
            <person name="Weisz D."/>
            <person name="Mascagni F."/>
            <person name="Usai G."/>
            <person name="Natali L."/>
            <person name="Bassil N."/>
            <person name="Fernandez G.E."/>
            <person name="Lomsadze A."/>
            <person name="Armour M."/>
            <person name="Olukolu B."/>
            <person name="Poorten T."/>
            <person name="Britton C."/>
            <person name="Davik J."/>
            <person name="Ashrafi H."/>
            <person name="Aiden E.L."/>
            <person name="Borodovsky M."/>
            <person name="Worthington M."/>
        </authorList>
    </citation>
    <scope>NUCLEOTIDE SEQUENCE [LARGE SCALE GENOMIC DNA]</scope>
    <source>
        <strain evidence="5">PI 553951</strain>
    </source>
</reference>
<dbReference type="GO" id="GO:0005085">
    <property type="term" value="F:guanyl-nucleotide exchange factor activity"/>
    <property type="evidence" value="ECO:0007669"/>
    <property type="project" value="UniProtKB-UniRule"/>
</dbReference>
<dbReference type="Pfam" id="PF03759">
    <property type="entry name" value="PRONE"/>
    <property type="match status" value="1"/>
</dbReference>
<dbReference type="PANTHER" id="PTHR33101:SF65">
    <property type="entry name" value="ROP GUANINE NUCLEOTIDE EXCHANGE FACTOR 10"/>
    <property type="match status" value="1"/>
</dbReference>
<gene>
    <name evidence="5" type="ORF">M0R45_003280</name>
</gene>
<dbReference type="PROSITE" id="PS51334">
    <property type="entry name" value="PRONE"/>
    <property type="match status" value="1"/>
</dbReference>
<comment type="caution">
    <text evidence="5">The sequence shown here is derived from an EMBL/GenBank/DDBJ whole genome shotgun (WGS) entry which is preliminary data.</text>
</comment>
<dbReference type="InterPro" id="IPR005512">
    <property type="entry name" value="PRONE_dom"/>
</dbReference>
<proteinExistence type="predicted"/>
<dbReference type="EMBL" id="JBEDUW010000001">
    <property type="protein sequence ID" value="KAK9947667.1"/>
    <property type="molecule type" value="Genomic_DNA"/>
</dbReference>
<name>A0AAW1YFR4_RUBAR</name>
<evidence type="ECO:0000313" key="5">
    <source>
        <dbReference type="EMBL" id="KAK9947667.1"/>
    </source>
</evidence>
<dbReference type="AlphaFoldDB" id="A0AAW1YFR4"/>
<accession>A0AAW1YFR4</accession>
<keyword evidence="6" id="KW-1185">Reference proteome</keyword>
<evidence type="ECO:0000259" key="4">
    <source>
        <dbReference type="PROSITE" id="PS51334"/>
    </source>
</evidence>
<evidence type="ECO:0000256" key="1">
    <source>
        <dbReference type="ARBA" id="ARBA00022658"/>
    </source>
</evidence>
<dbReference type="FunFam" id="1.20.58.2010:FF:000003">
    <property type="entry name" value="Rop guanine nucleotide exchange factor 14"/>
    <property type="match status" value="1"/>
</dbReference>
<feature type="domain" description="PRONE" evidence="4">
    <location>
        <begin position="72"/>
        <end position="434"/>
    </location>
</feature>
<feature type="region of interest" description="Disordered" evidence="3">
    <location>
        <begin position="433"/>
        <end position="453"/>
    </location>
</feature>
<evidence type="ECO:0000256" key="2">
    <source>
        <dbReference type="PROSITE-ProRule" id="PRU00663"/>
    </source>
</evidence>
<keyword evidence="1 2" id="KW-0344">Guanine-nucleotide releasing factor</keyword>
<protein>
    <recommendedName>
        <fullName evidence="4">PRONE domain-containing protein</fullName>
    </recommendedName>
</protein>
<dbReference type="Proteomes" id="UP001457282">
    <property type="component" value="Unassembled WGS sequence"/>
</dbReference>
<dbReference type="FunFam" id="1.20.58.1310:FF:000001">
    <property type="entry name" value="Rop guanine nucleotide exchange factor 9"/>
    <property type="match status" value="1"/>
</dbReference>
<evidence type="ECO:0000313" key="6">
    <source>
        <dbReference type="Proteomes" id="UP001457282"/>
    </source>
</evidence>
<evidence type="ECO:0000256" key="3">
    <source>
        <dbReference type="SAM" id="MobiDB-lite"/>
    </source>
</evidence>